<evidence type="ECO:0000256" key="2">
    <source>
        <dbReference type="ARBA" id="ARBA00022630"/>
    </source>
</evidence>
<dbReference type="EMBL" id="JAAGBB010000037">
    <property type="protein sequence ID" value="MBR0667591.1"/>
    <property type="molecule type" value="Genomic_DNA"/>
</dbReference>
<feature type="domain" description="FAD dependent oxidoreductase" evidence="5">
    <location>
        <begin position="2"/>
        <end position="350"/>
    </location>
</feature>
<evidence type="ECO:0000256" key="1">
    <source>
        <dbReference type="ARBA" id="ARBA00001974"/>
    </source>
</evidence>
<name>A0ABS5F4X3_9PROT</name>
<dbReference type="PANTHER" id="PTHR10961:SF46">
    <property type="entry name" value="PEROXISOMAL SARCOSINE OXIDASE"/>
    <property type="match status" value="1"/>
</dbReference>
<organism evidence="6 7">
    <name type="scientific">Plastoroseomonas hellenica</name>
    <dbReference type="NCBI Taxonomy" id="2687306"/>
    <lineage>
        <taxon>Bacteria</taxon>
        <taxon>Pseudomonadati</taxon>
        <taxon>Pseudomonadota</taxon>
        <taxon>Alphaproteobacteria</taxon>
        <taxon>Acetobacterales</taxon>
        <taxon>Acetobacteraceae</taxon>
        <taxon>Plastoroseomonas</taxon>
    </lineage>
</organism>
<comment type="cofactor">
    <cofactor evidence="1">
        <name>FAD</name>
        <dbReference type="ChEBI" id="CHEBI:57692"/>
    </cofactor>
</comment>
<accession>A0ABS5F4X3</accession>
<dbReference type="PRINTS" id="PR00419">
    <property type="entry name" value="ADXRDTASE"/>
</dbReference>
<keyword evidence="7" id="KW-1185">Reference proteome</keyword>
<dbReference type="Proteomes" id="UP001196870">
    <property type="component" value="Unassembled WGS sequence"/>
</dbReference>
<evidence type="ECO:0000259" key="5">
    <source>
        <dbReference type="Pfam" id="PF01266"/>
    </source>
</evidence>
<dbReference type="InterPro" id="IPR006076">
    <property type="entry name" value="FAD-dep_OxRdtase"/>
</dbReference>
<dbReference type="Gene3D" id="3.30.9.10">
    <property type="entry name" value="D-Amino Acid Oxidase, subunit A, domain 2"/>
    <property type="match status" value="1"/>
</dbReference>
<comment type="caution">
    <text evidence="6">The sequence shown here is derived from an EMBL/GenBank/DDBJ whole genome shotgun (WGS) entry which is preliminary data.</text>
</comment>
<dbReference type="RefSeq" id="WP_211855369.1">
    <property type="nucleotide sequence ID" value="NZ_JAAGBB010000037.1"/>
</dbReference>
<evidence type="ECO:0000313" key="7">
    <source>
        <dbReference type="Proteomes" id="UP001196870"/>
    </source>
</evidence>
<sequence length="375" mass="40112">MKVAVIGAGIAGLSTAWSLVKQGVEVTLFEQGSIPNPLSASGDQHRLIRRAYGGMDGYATLINEAFAAWDELWEDLGESHLANRGVIAINQYPNDLGLAFVGSMRRHGHPFTTLRPEEAAERYPFLDAGTFREAYHSPDGGPLLCQKIGAGLAAWLERHGATLRPNTRVAAVDGTAGTVTLAGGEALAFDKTVVTAGAWVLQLFPELADRLTVCRTIAVYVAPPEDLRAAWDVAPAVQSIGGILSGYILPPAGGTELKFAAGSLRRLARNGDADADREALPEEGETMRNLFAPPLARVKDYAILRTITCAYTFTEDLRFLSQPAGKALIVSPCSGHGYKFGAAVGRRVADAVLDGDADRLSRWLRAEDFSPRKAA</sequence>
<keyword evidence="2" id="KW-0285">Flavoprotein</keyword>
<evidence type="ECO:0000256" key="4">
    <source>
        <dbReference type="ARBA" id="ARBA00023002"/>
    </source>
</evidence>
<gene>
    <name evidence="6" type="ORF">GXW71_24760</name>
</gene>
<dbReference type="SUPFAM" id="SSF51905">
    <property type="entry name" value="FAD/NAD(P)-binding domain"/>
    <property type="match status" value="1"/>
</dbReference>
<protein>
    <submittedName>
        <fullName evidence="6">FAD-dependent oxidoreductase</fullName>
    </submittedName>
</protein>
<dbReference type="Gene3D" id="3.50.50.60">
    <property type="entry name" value="FAD/NAD(P)-binding domain"/>
    <property type="match status" value="1"/>
</dbReference>
<dbReference type="Pfam" id="PF01266">
    <property type="entry name" value="DAO"/>
    <property type="match status" value="1"/>
</dbReference>
<dbReference type="InterPro" id="IPR036188">
    <property type="entry name" value="FAD/NAD-bd_sf"/>
</dbReference>
<dbReference type="InterPro" id="IPR045170">
    <property type="entry name" value="MTOX"/>
</dbReference>
<keyword evidence="3" id="KW-0274">FAD</keyword>
<evidence type="ECO:0000256" key="3">
    <source>
        <dbReference type="ARBA" id="ARBA00022827"/>
    </source>
</evidence>
<keyword evidence="4" id="KW-0560">Oxidoreductase</keyword>
<evidence type="ECO:0000313" key="6">
    <source>
        <dbReference type="EMBL" id="MBR0667591.1"/>
    </source>
</evidence>
<proteinExistence type="predicted"/>
<reference evidence="7" key="1">
    <citation type="journal article" date="2021" name="Syst. Appl. Microbiol.">
        <title>Roseomonas hellenica sp. nov., isolated from roots of wild-growing Alkanna tinctoria.</title>
        <authorList>
            <person name="Rat A."/>
            <person name="Naranjo H.D."/>
            <person name="Lebbe L."/>
            <person name="Cnockaert M."/>
            <person name="Krigas N."/>
            <person name="Grigoriadou K."/>
            <person name="Maloupa E."/>
            <person name="Willems A."/>
        </authorList>
    </citation>
    <scope>NUCLEOTIDE SEQUENCE [LARGE SCALE GENOMIC DNA]</scope>
    <source>
        <strain evidence="7">LMG 31523</strain>
    </source>
</reference>
<dbReference type="PANTHER" id="PTHR10961">
    <property type="entry name" value="PEROXISOMAL SARCOSINE OXIDASE"/>
    <property type="match status" value="1"/>
</dbReference>